<keyword evidence="7" id="KW-0472">Membrane</keyword>
<dbReference type="SUPFAM" id="SSF47384">
    <property type="entry name" value="Homodimeric domain of signal transducing histidine kinase"/>
    <property type="match status" value="1"/>
</dbReference>
<keyword evidence="4" id="KW-0547">Nucleotide-binding</keyword>
<evidence type="ECO:0000256" key="1">
    <source>
        <dbReference type="ARBA" id="ARBA00000085"/>
    </source>
</evidence>
<evidence type="ECO:0000313" key="9">
    <source>
        <dbReference type="EMBL" id="RYB01725.1"/>
    </source>
</evidence>
<evidence type="ECO:0000259" key="8">
    <source>
        <dbReference type="PROSITE" id="PS50109"/>
    </source>
</evidence>
<reference evidence="9 10" key="1">
    <citation type="submission" date="2018-09" db="EMBL/GenBank/DDBJ databases">
        <authorList>
            <person name="Grouzdev D.S."/>
            <person name="Krutkina M.S."/>
        </authorList>
    </citation>
    <scope>NUCLEOTIDE SEQUENCE [LARGE SCALE GENOMIC DNA]</scope>
    <source>
        <strain evidence="9 10">RmlP001</strain>
    </source>
</reference>
<reference evidence="9 10" key="2">
    <citation type="submission" date="2019-02" db="EMBL/GenBank/DDBJ databases">
        <title>'Lichenibacterium ramalinii' gen. nov. sp. nov., 'Lichenibacterium minor' gen. nov. sp. nov.</title>
        <authorList>
            <person name="Pankratov T."/>
        </authorList>
    </citation>
    <scope>NUCLEOTIDE SEQUENCE [LARGE SCALE GENOMIC DNA]</scope>
    <source>
        <strain evidence="9 10">RmlP001</strain>
    </source>
</reference>
<proteinExistence type="predicted"/>
<protein>
    <recommendedName>
        <fullName evidence="2">histidine kinase</fullName>
        <ecNumber evidence="2">2.7.13.3</ecNumber>
    </recommendedName>
</protein>
<organism evidence="9 10">
    <name type="scientific">Lichenibacterium ramalinae</name>
    <dbReference type="NCBI Taxonomy" id="2316527"/>
    <lineage>
        <taxon>Bacteria</taxon>
        <taxon>Pseudomonadati</taxon>
        <taxon>Pseudomonadota</taxon>
        <taxon>Alphaproteobacteria</taxon>
        <taxon>Hyphomicrobiales</taxon>
        <taxon>Lichenihabitantaceae</taxon>
        <taxon>Lichenibacterium</taxon>
    </lineage>
</organism>
<evidence type="ECO:0000313" key="10">
    <source>
        <dbReference type="Proteomes" id="UP000289411"/>
    </source>
</evidence>
<feature type="transmembrane region" description="Helical" evidence="7">
    <location>
        <begin position="36"/>
        <end position="55"/>
    </location>
</feature>
<name>A0A4Q2R5B6_9HYPH</name>
<keyword evidence="7" id="KW-1133">Transmembrane helix</keyword>
<dbReference type="InterPro" id="IPR050980">
    <property type="entry name" value="2C_sensor_his_kinase"/>
</dbReference>
<evidence type="ECO:0000256" key="3">
    <source>
        <dbReference type="ARBA" id="ARBA00022679"/>
    </source>
</evidence>
<dbReference type="GO" id="GO:0005886">
    <property type="term" value="C:plasma membrane"/>
    <property type="evidence" value="ECO:0007669"/>
    <property type="project" value="TreeGrafter"/>
</dbReference>
<dbReference type="InterPro" id="IPR036890">
    <property type="entry name" value="HATPase_C_sf"/>
</dbReference>
<evidence type="ECO:0000256" key="6">
    <source>
        <dbReference type="ARBA" id="ARBA00022840"/>
    </source>
</evidence>
<dbReference type="Gene3D" id="3.30.565.10">
    <property type="entry name" value="Histidine kinase-like ATPase, C-terminal domain"/>
    <property type="match status" value="1"/>
</dbReference>
<gene>
    <name evidence="9" type="ORF">D3272_24645</name>
</gene>
<dbReference type="RefSeq" id="WP_129221893.1">
    <property type="nucleotide sequence ID" value="NZ_QYBC01000030.1"/>
</dbReference>
<comment type="catalytic activity">
    <reaction evidence="1">
        <text>ATP + protein L-histidine = ADP + protein N-phospho-L-histidine.</text>
        <dbReference type="EC" id="2.7.13.3"/>
    </reaction>
</comment>
<dbReference type="SUPFAM" id="SSF55874">
    <property type="entry name" value="ATPase domain of HSP90 chaperone/DNA topoisomerase II/histidine kinase"/>
    <property type="match status" value="1"/>
</dbReference>
<dbReference type="Pfam" id="PF25323">
    <property type="entry name" value="6TM_PilS"/>
    <property type="match status" value="1"/>
</dbReference>
<dbReference type="InterPro" id="IPR004358">
    <property type="entry name" value="Sig_transdc_His_kin-like_C"/>
</dbReference>
<keyword evidence="3" id="KW-0808">Transferase</keyword>
<dbReference type="GO" id="GO:0000155">
    <property type="term" value="F:phosphorelay sensor kinase activity"/>
    <property type="evidence" value="ECO:0007669"/>
    <property type="project" value="InterPro"/>
</dbReference>
<feature type="transmembrane region" description="Helical" evidence="7">
    <location>
        <begin position="140"/>
        <end position="159"/>
    </location>
</feature>
<feature type="domain" description="Histidine kinase" evidence="8">
    <location>
        <begin position="228"/>
        <end position="435"/>
    </location>
</feature>
<keyword evidence="5 9" id="KW-0418">Kinase</keyword>
<dbReference type="EC" id="2.7.13.3" evidence="2"/>
<dbReference type="AlphaFoldDB" id="A0A4Q2R5B6"/>
<dbReference type="InterPro" id="IPR005467">
    <property type="entry name" value="His_kinase_dom"/>
</dbReference>
<dbReference type="GO" id="GO:0005524">
    <property type="term" value="F:ATP binding"/>
    <property type="evidence" value="ECO:0007669"/>
    <property type="project" value="UniProtKB-KW"/>
</dbReference>
<dbReference type="PANTHER" id="PTHR44936">
    <property type="entry name" value="SENSOR PROTEIN CREC"/>
    <property type="match status" value="1"/>
</dbReference>
<feature type="transmembrane region" description="Helical" evidence="7">
    <location>
        <begin position="171"/>
        <end position="192"/>
    </location>
</feature>
<feature type="transmembrane region" description="Helical" evidence="7">
    <location>
        <begin position="61"/>
        <end position="80"/>
    </location>
</feature>
<dbReference type="PROSITE" id="PS50109">
    <property type="entry name" value="HIS_KIN"/>
    <property type="match status" value="1"/>
</dbReference>
<dbReference type="PANTHER" id="PTHR44936:SF10">
    <property type="entry name" value="SENSOR PROTEIN RSTB"/>
    <property type="match status" value="1"/>
</dbReference>
<dbReference type="EMBL" id="QYBC01000030">
    <property type="protein sequence ID" value="RYB01725.1"/>
    <property type="molecule type" value="Genomic_DNA"/>
</dbReference>
<evidence type="ECO:0000256" key="7">
    <source>
        <dbReference type="SAM" id="Phobius"/>
    </source>
</evidence>
<comment type="caution">
    <text evidence="9">The sequence shown here is derived from an EMBL/GenBank/DDBJ whole genome shotgun (WGS) entry which is preliminary data.</text>
</comment>
<keyword evidence="6" id="KW-0067">ATP-binding</keyword>
<evidence type="ECO:0000256" key="5">
    <source>
        <dbReference type="ARBA" id="ARBA00022777"/>
    </source>
</evidence>
<keyword evidence="10" id="KW-1185">Reference proteome</keyword>
<evidence type="ECO:0000256" key="4">
    <source>
        <dbReference type="ARBA" id="ARBA00022741"/>
    </source>
</evidence>
<keyword evidence="7" id="KW-0812">Transmembrane</keyword>
<dbReference type="Pfam" id="PF02518">
    <property type="entry name" value="HATPase_c"/>
    <property type="match status" value="1"/>
</dbReference>
<dbReference type="InterPro" id="IPR003594">
    <property type="entry name" value="HATPase_dom"/>
</dbReference>
<accession>A0A4Q2R5B6</accession>
<sequence length="447" mass="46524">MSALAGPAEAAVAAGSLDAAGDDGAGRQNLLLLVQLRWIAVVGQLVTVAGVSLGLGVSLPFGAMAGVLCGLVALNLGSLLRLSRPRPVAAPELALAMLLDVAALTLQLSLTGGATNPFAFLYLLQVTLGAVLLDGRAAWGLAAVTGLCFAGLTVLHRPLDLSGLADGSLPVLNIIGLLICFLLDAGLLVVFIGRINRNLRERDARLAALRQRAAEEDFIVRMGLLASGAAHELGTPLATLSVILGDWRRMPALAADPELMVELDAMEGEVRRCKAILTGILVSAGETRGESAAVTTLHTFLDDLVEDWRAARPSAHLVYENVVRDDLPIVSDTALKQAIVNVLDNAFEASPGWQRFEAVRNGGRLLLAVTDRGPGFAPDILDTIGKPYRSSKGREGGGLGLFLVANVVRKLGGRLAATNRLGGGAAVTLSLPLAALAVKEEEAHDDA</sequence>
<dbReference type="Proteomes" id="UP000289411">
    <property type="component" value="Unassembled WGS sequence"/>
</dbReference>
<dbReference type="SMART" id="SM00387">
    <property type="entry name" value="HATPase_c"/>
    <property type="match status" value="1"/>
</dbReference>
<evidence type="ECO:0000256" key="2">
    <source>
        <dbReference type="ARBA" id="ARBA00012438"/>
    </source>
</evidence>
<dbReference type="InterPro" id="IPR036097">
    <property type="entry name" value="HisK_dim/P_sf"/>
</dbReference>
<dbReference type="PRINTS" id="PR00344">
    <property type="entry name" value="BCTRLSENSOR"/>
</dbReference>
<dbReference type="OrthoDB" id="9785252at2"/>